<dbReference type="PANTHER" id="PTHR32322">
    <property type="entry name" value="INNER MEMBRANE TRANSPORTER"/>
    <property type="match status" value="1"/>
</dbReference>
<feature type="transmembrane region" description="Helical" evidence="6">
    <location>
        <begin position="91"/>
        <end position="110"/>
    </location>
</feature>
<evidence type="ECO:0000256" key="2">
    <source>
        <dbReference type="ARBA" id="ARBA00007362"/>
    </source>
</evidence>
<dbReference type="Pfam" id="PF00892">
    <property type="entry name" value="EamA"/>
    <property type="match status" value="2"/>
</dbReference>
<dbReference type="InterPro" id="IPR037185">
    <property type="entry name" value="EmrE-like"/>
</dbReference>
<feature type="domain" description="EamA" evidence="7">
    <location>
        <begin position="141"/>
        <end position="275"/>
    </location>
</feature>
<dbReference type="InterPro" id="IPR050638">
    <property type="entry name" value="AA-Vitamin_Transporters"/>
</dbReference>
<comment type="caution">
    <text evidence="8">The sequence shown here is derived from an EMBL/GenBank/DDBJ whole genome shotgun (WGS) entry which is preliminary data.</text>
</comment>
<dbReference type="PANTHER" id="PTHR32322:SF2">
    <property type="entry name" value="EAMA DOMAIN-CONTAINING PROTEIN"/>
    <property type="match status" value="1"/>
</dbReference>
<dbReference type="AlphaFoldDB" id="A0A255FX31"/>
<keyword evidence="5 6" id="KW-0472">Membrane</keyword>
<evidence type="ECO:0000256" key="1">
    <source>
        <dbReference type="ARBA" id="ARBA00004141"/>
    </source>
</evidence>
<organism evidence="8 9">
    <name type="scientific">Enemella evansiae</name>
    <dbReference type="NCBI Taxonomy" id="2016499"/>
    <lineage>
        <taxon>Bacteria</taxon>
        <taxon>Bacillati</taxon>
        <taxon>Actinomycetota</taxon>
        <taxon>Actinomycetes</taxon>
        <taxon>Propionibacteriales</taxon>
        <taxon>Propionibacteriaceae</taxon>
        <taxon>Enemella</taxon>
    </lineage>
</organism>
<feature type="transmembrane region" description="Helical" evidence="6">
    <location>
        <begin position="142"/>
        <end position="159"/>
    </location>
</feature>
<proteinExistence type="inferred from homology"/>
<evidence type="ECO:0000256" key="4">
    <source>
        <dbReference type="ARBA" id="ARBA00022989"/>
    </source>
</evidence>
<evidence type="ECO:0000313" key="9">
    <source>
        <dbReference type="Proteomes" id="UP000215896"/>
    </source>
</evidence>
<feature type="transmembrane region" description="Helical" evidence="6">
    <location>
        <begin position="202"/>
        <end position="224"/>
    </location>
</feature>
<feature type="transmembrane region" description="Helical" evidence="6">
    <location>
        <begin position="68"/>
        <end position="85"/>
    </location>
</feature>
<evidence type="ECO:0000313" key="8">
    <source>
        <dbReference type="EMBL" id="OYO07851.1"/>
    </source>
</evidence>
<comment type="subcellular location">
    <subcellularLocation>
        <location evidence="1">Membrane</location>
        <topology evidence="1">Multi-pass membrane protein</topology>
    </subcellularLocation>
</comment>
<dbReference type="InterPro" id="IPR000620">
    <property type="entry name" value="EamA_dom"/>
</dbReference>
<reference evidence="8 9" key="1">
    <citation type="submission" date="2017-07" db="EMBL/GenBank/DDBJ databases">
        <title>Draft whole genome sequences of clinical Proprionibacteriaceae strains.</title>
        <authorList>
            <person name="Bernier A.-M."/>
            <person name="Bernard K."/>
            <person name="Domingo M.-C."/>
        </authorList>
    </citation>
    <scope>NUCLEOTIDE SEQUENCE [LARGE SCALE GENOMIC DNA]</scope>
    <source>
        <strain evidence="8 9">NML 030167</strain>
    </source>
</reference>
<feature type="transmembrane region" description="Helical" evidence="6">
    <location>
        <begin position="258"/>
        <end position="276"/>
    </location>
</feature>
<dbReference type="RefSeq" id="WP_094407185.1">
    <property type="nucleotide sequence ID" value="NZ_NMVO01000019.1"/>
</dbReference>
<keyword evidence="3 6" id="KW-0812">Transmembrane</keyword>
<feature type="transmembrane region" description="Helical" evidence="6">
    <location>
        <begin position="171"/>
        <end position="190"/>
    </location>
</feature>
<feature type="transmembrane region" description="Helical" evidence="6">
    <location>
        <begin position="236"/>
        <end position="252"/>
    </location>
</feature>
<name>A0A255FX31_9ACTN</name>
<sequence>MTRILWASGFVVFWSSGFVGAELASASDPTAVLAWRYLATAVVLLLITLPRRPRIPAPVIGRQMATGLLAHVVFLGGVFGASAVGVAPGTVALVCATQPMLVTLIGWVCWQERPGGGVLLGLLLGLVAVAVTVGLGTTAGPGVLLPVLSLLALSAAAVAERRWPAGTDVLTALTIQVVVAAAVFTGYAAVSGRLLVPVTVDLLAAISWLVLLSGIGGYATFLVCLRRLGAARTSSLLYLTPPATTLWAWALFGRPPGGNELVGLLLGTAAVTLVLLGRRRQPDRAGVGH</sequence>
<comment type="similarity">
    <text evidence="2">Belongs to the EamA transporter family.</text>
</comment>
<feature type="domain" description="EamA" evidence="7">
    <location>
        <begin position="4"/>
        <end position="133"/>
    </location>
</feature>
<feature type="transmembrane region" description="Helical" evidence="6">
    <location>
        <begin position="30"/>
        <end position="47"/>
    </location>
</feature>
<dbReference type="EMBL" id="NMVO01000019">
    <property type="protein sequence ID" value="OYO07851.1"/>
    <property type="molecule type" value="Genomic_DNA"/>
</dbReference>
<protein>
    <recommendedName>
        <fullName evidence="7">EamA domain-containing protein</fullName>
    </recommendedName>
</protein>
<dbReference type="SUPFAM" id="SSF103481">
    <property type="entry name" value="Multidrug resistance efflux transporter EmrE"/>
    <property type="match status" value="2"/>
</dbReference>
<dbReference type="OrthoDB" id="9809509at2"/>
<evidence type="ECO:0000256" key="5">
    <source>
        <dbReference type="ARBA" id="ARBA00023136"/>
    </source>
</evidence>
<feature type="transmembrane region" description="Helical" evidence="6">
    <location>
        <begin position="117"/>
        <end position="136"/>
    </location>
</feature>
<accession>A0A255FX31</accession>
<gene>
    <name evidence="8" type="ORF">CGZ94_20480</name>
</gene>
<evidence type="ECO:0000256" key="6">
    <source>
        <dbReference type="SAM" id="Phobius"/>
    </source>
</evidence>
<keyword evidence="9" id="KW-1185">Reference proteome</keyword>
<evidence type="ECO:0000256" key="3">
    <source>
        <dbReference type="ARBA" id="ARBA00022692"/>
    </source>
</evidence>
<evidence type="ECO:0000259" key="7">
    <source>
        <dbReference type="Pfam" id="PF00892"/>
    </source>
</evidence>
<dbReference type="Proteomes" id="UP000215896">
    <property type="component" value="Unassembled WGS sequence"/>
</dbReference>
<keyword evidence="4 6" id="KW-1133">Transmembrane helix</keyword>
<dbReference type="GO" id="GO:0016020">
    <property type="term" value="C:membrane"/>
    <property type="evidence" value="ECO:0007669"/>
    <property type="project" value="UniProtKB-SubCell"/>
</dbReference>